<dbReference type="Gene3D" id="3.40.630.30">
    <property type="match status" value="1"/>
</dbReference>
<feature type="domain" description="N-acetyltransferase" evidence="4">
    <location>
        <begin position="2"/>
        <end position="162"/>
    </location>
</feature>
<name>A0A8H6VZ71_9AGAR</name>
<dbReference type="InterPro" id="IPR000182">
    <property type="entry name" value="GNAT_dom"/>
</dbReference>
<dbReference type="SUPFAM" id="SSF55729">
    <property type="entry name" value="Acyl-CoA N-acyltransferases (Nat)"/>
    <property type="match status" value="1"/>
</dbReference>
<keyword evidence="2" id="KW-0012">Acyltransferase</keyword>
<dbReference type="RefSeq" id="XP_037217043.1">
    <property type="nucleotide sequence ID" value="XM_037367649.1"/>
</dbReference>
<dbReference type="InterPro" id="IPR051646">
    <property type="entry name" value="NatB_acetyltransferase_subunit"/>
</dbReference>
<evidence type="ECO:0000313" key="6">
    <source>
        <dbReference type="EMBL" id="KAF7295683.1"/>
    </source>
</evidence>
<gene>
    <name evidence="5" type="ORF">MIND_01108300</name>
    <name evidence="6" type="ORF">MIND_01108600</name>
</gene>
<keyword evidence="1 6" id="KW-0808">Transferase</keyword>
<dbReference type="InterPro" id="IPR016181">
    <property type="entry name" value="Acyl_CoA_acyltransferase"/>
</dbReference>
<dbReference type="EMBL" id="JACAZF010000009">
    <property type="protein sequence ID" value="KAF7295680.1"/>
    <property type="molecule type" value="Genomic_DNA"/>
</dbReference>
<protein>
    <submittedName>
        <fullName evidence="6">N-acetyltransferase</fullName>
    </submittedName>
</protein>
<evidence type="ECO:0000256" key="2">
    <source>
        <dbReference type="ARBA" id="ARBA00023315"/>
    </source>
</evidence>
<evidence type="ECO:0000259" key="4">
    <source>
        <dbReference type="PROSITE" id="PS51186"/>
    </source>
</evidence>
<accession>A0A8H6VZ71</accession>
<dbReference type="OrthoDB" id="10264728at2759"/>
<dbReference type="PROSITE" id="PS51186">
    <property type="entry name" value="GNAT"/>
    <property type="match status" value="1"/>
</dbReference>
<evidence type="ECO:0000256" key="3">
    <source>
        <dbReference type="SAM" id="MobiDB-lite"/>
    </source>
</evidence>
<proteinExistence type="predicted"/>
<dbReference type="GeneID" id="59350165"/>
<sequence length="182" mass="20782">MSVLRPLHVDDLFRFNNINLDVWTETYDLGFYLQYLATWPDLCYVQAAPSGRLMGYVMGNAGREGTSSDWHGHVTALTIAPEYRRLGLARSLTTLLELVADAVYTGAFVDLFVRCQNQVAIDMYEGMGYSVWRRIREYYGSLGRGREGRDEEDAFDMRKPLSRDPSRHSVRSNGRDVIVDQA</sequence>
<dbReference type="GO" id="GO:0031416">
    <property type="term" value="C:NatB complex"/>
    <property type="evidence" value="ECO:0007669"/>
    <property type="project" value="TreeGrafter"/>
</dbReference>
<keyword evidence="7" id="KW-1185">Reference proteome</keyword>
<feature type="region of interest" description="Disordered" evidence="3">
    <location>
        <begin position="144"/>
        <end position="182"/>
    </location>
</feature>
<dbReference type="Pfam" id="PF00583">
    <property type="entry name" value="Acetyltransf_1"/>
    <property type="match status" value="1"/>
</dbReference>
<comment type="caution">
    <text evidence="6">The sequence shown here is derived from an EMBL/GenBank/DDBJ whole genome shotgun (WGS) entry which is preliminary data.</text>
</comment>
<dbReference type="AlphaFoldDB" id="A0A8H6VZ71"/>
<dbReference type="PANTHER" id="PTHR45910">
    <property type="entry name" value="N-ALPHA-ACETYLTRANSFERASE 20"/>
    <property type="match status" value="1"/>
</dbReference>
<dbReference type="PANTHER" id="PTHR45910:SF1">
    <property type="entry name" value="N-ALPHA-ACETYLTRANSFERASE 20"/>
    <property type="match status" value="1"/>
</dbReference>
<evidence type="ECO:0000313" key="7">
    <source>
        <dbReference type="Proteomes" id="UP000636479"/>
    </source>
</evidence>
<reference evidence="6" key="1">
    <citation type="submission" date="2020-05" db="EMBL/GenBank/DDBJ databases">
        <title>Mycena genomes resolve the evolution of fungal bioluminescence.</title>
        <authorList>
            <person name="Tsai I.J."/>
        </authorList>
    </citation>
    <scope>NUCLEOTIDE SEQUENCE</scope>
    <source>
        <strain evidence="6">171206Taipei</strain>
    </source>
</reference>
<evidence type="ECO:0000256" key="1">
    <source>
        <dbReference type="ARBA" id="ARBA00022679"/>
    </source>
</evidence>
<dbReference type="Proteomes" id="UP000636479">
    <property type="component" value="Unassembled WGS sequence"/>
</dbReference>
<organism evidence="6 7">
    <name type="scientific">Mycena indigotica</name>
    <dbReference type="NCBI Taxonomy" id="2126181"/>
    <lineage>
        <taxon>Eukaryota</taxon>
        <taxon>Fungi</taxon>
        <taxon>Dikarya</taxon>
        <taxon>Basidiomycota</taxon>
        <taxon>Agaricomycotina</taxon>
        <taxon>Agaricomycetes</taxon>
        <taxon>Agaricomycetidae</taxon>
        <taxon>Agaricales</taxon>
        <taxon>Marasmiineae</taxon>
        <taxon>Mycenaceae</taxon>
        <taxon>Mycena</taxon>
    </lineage>
</organism>
<dbReference type="EMBL" id="JACAZF010000009">
    <property type="protein sequence ID" value="KAF7295683.1"/>
    <property type="molecule type" value="Genomic_DNA"/>
</dbReference>
<evidence type="ECO:0000313" key="5">
    <source>
        <dbReference type="EMBL" id="KAF7295680.1"/>
    </source>
</evidence>
<dbReference type="GO" id="GO:0004596">
    <property type="term" value="F:protein-N-terminal amino-acid acetyltransferase activity"/>
    <property type="evidence" value="ECO:0007669"/>
    <property type="project" value="TreeGrafter"/>
</dbReference>